<name>A0A7W7L8B3_STRNE</name>
<dbReference type="EMBL" id="JACHJG010000002">
    <property type="protein sequence ID" value="MBB4885525.1"/>
    <property type="molecule type" value="Genomic_DNA"/>
</dbReference>
<protein>
    <submittedName>
        <fullName evidence="2">Putative phage baseplate assembly protein</fullName>
    </submittedName>
</protein>
<dbReference type="NCBIfam" id="TIGR02243">
    <property type="entry name" value="putative baseplate assembly protein"/>
    <property type="match status" value="1"/>
</dbReference>
<dbReference type="Proteomes" id="UP000556436">
    <property type="component" value="Unassembled WGS sequence"/>
</dbReference>
<reference evidence="2 3" key="1">
    <citation type="submission" date="2020-08" db="EMBL/GenBank/DDBJ databases">
        <title>Genomic Encyclopedia of Type Strains, Phase III (KMG-III): the genomes of soil and plant-associated and newly described type strains.</title>
        <authorList>
            <person name="Whitman W."/>
        </authorList>
    </citation>
    <scope>NUCLEOTIDE SEQUENCE [LARGE SCALE GENOMIC DNA]</scope>
    <source>
        <strain evidence="2 3">CECT 3265</strain>
    </source>
</reference>
<dbReference type="RefSeq" id="WP_221494675.1">
    <property type="nucleotide sequence ID" value="NZ_BMRW01000011.1"/>
</dbReference>
<evidence type="ECO:0000313" key="2">
    <source>
        <dbReference type="EMBL" id="MBB4885525.1"/>
    </source>
</evidence>
<comment type="caution">
    <text evidence="2">The sequence shown here is derived from an EMBL/GenBank/DDBJ whole genome shotgun (WGS) entry which is preliminary data.</text>
</comment>
<organism evidence="2 3">
    <name type="scientific">Streptomyces netropsis</name>
    <name type="common">Streptoverticillium netropsis</name>
    <dbReference type="NCBI Taxonomy" id="55404"/>
    <lineage>
        <taxon>Bacteria</taxon>
        <taxon>Bacillati</taxon>
        <taxon>Actinomycetota</taxon>
        <taxon>Actinomycetes</taxon>
        <taxon>Kitasatosporales</taxon>
        <taxon>Streptomycetaceae</taxon>
        <taxon>Streptomyces</taxon>
    </lineage>
</organism>
<sequence>MNTPASSRGTPPPAGPAGRVAPGVDEPWWTLSAGAARAALLDADGRPVLLGADRAALLAALRARVAGFTPEWTGTGADDAGDALQRLFALMAEAVAVRVDRLPAKLLVEHLRIAGLSPLPASPARVLLRLTATAAAGPGVQVPAGFQAGAPGPEGSEVVLETTDDMWVSPAELATVAVGRPATGLLPGPVDEVTPGEGVHAAGFAPFGSPTAPGSALWLGFTSPQAPAGGLSLAFVAAPRPGGPASAVRGAVAPSEPDPPHLRWSVLDGTSFAAADVLVDDTGGLTTTGTVHLRLPDGWRPGRPPGGAHLPEAHWLRARLTGGAYAEPPRLVGVLPHTVLATAVRTVRDEVLSPAPSGAPGEDEDAGVRLRVAATPVVPGSLTVTVADDAAAPLFPLPGPAVPGATSPLPVWREVPDLQRAGPADRVFALDAETGVLTFGDGVHGVALPPGVGNVRAVAYRTGGGRQGAVAAGAATVLRTAVPGVASVTNPLPGTGGTDGEPFAAAVRRGTAEIRTAGRAVTPADHALLALRAPGARIARAHAVPGHHPDLPGARLPGVVGVYVVPPDEDPATPGAPVPAPGDLAAVAEHLTRRLAPTGITVVAAAPRYVRVDARIVLEPATGADRVGAVRRAEDGLRRFLHPLTGGAGDGWPFGGTLVHTDLVRRLLADDAVAAVPLLALTVDGLPAPPCTDTPLPAQALVRVGRVTASVVAGNTTDTATGKGR</sequence>
<accession>A0A7W7L8B3</accession>
<proteinExistence type="predicted"/>
<evidence type="ECO:0000256" key="1">
    <source>
        <dbReference type="SAM" id="MobiDB-lite"/>
    </source>
</evidence>
<feature type="region of interest" description="Disordered" evidence="1">
    <location>
        <begin position="1"/>
        <end position="22"/>
    </location>
</feature>
<gene>
    <name evidence="2" type="ORF">FHS38_001553</name>
</gene>
<evidence type="ECO:0000313" key="3">
    <source>
        <dbReference type="Proteomes" id="UP000556436"/>
    </source>
</evidence>
<keyword evidence="3" id="KW-1185">Reference proteome</keyword>
<dbReference type="InterPro" id="IPR011749">
    <property type="entry name" value="CHP02243"/>
</dbReference>
<dbReference type="AlphaFoldDB" id="A0A7W7L8B3"/>